<reference evidence="1 2" key="1">
    <citation type="submission" date="2018-04" db="EMBL/GenBank/DDBJ databases">
        <title>Sphingobacterium cortibacter sp. nov.</title>
        <authorList>
            <person name="Li Y."/>
        </authorList>
    </citation>
    <scope>NUCLEOTIDE SEQUENCE [LARGE SCALE GENOMIC DNA]</scope>
    <source>
        <strain evidence="1 2">2c-3</strain>
    </source>
</reference>
<keyword evidence="2" id="KW-1185">Reference proteome</keyword>
<evidence type="ECO:0000313" key="2">
    <source>
        <dbReference type="Proteomes" id="UP000245627"/>
    </source>
</evidence>
<sequence length="68" mass="7960">MLALEPGRHDTFDRKSIQNSPLDRIGTTFVHPIAIANPLRRHLMSWKVTASSDLAFRLRKTERKYIRE</sequence>
<accession>A0A2T8HHI6</accession>
<evidence type="ECO:0000313" key="1">
    <source>
        <dbReference type="EMBL" id="PVH24907.1"/>
    </source>
</evidence>
<protein>
    <submittedName>
        <fullName evidence="1">Uncharacterized protein</fullName>
    </submittedName>
</protein>
<proteinExistence type="predicted"/>
<dbReference type="RefSeq" id="WP_116776285.1">
    <property type="nucleotide sequence ID" value="NZ_QDKG01000004.1"/>
</dbReference>
<dbReference type="EMBL" id="QDKG01000004">
    <property type="protein sequence ID" value="PVH24907.1"/>
    <property type="molecule type" value="Genomic_DNA"/>
</dbReference>
<dbReference type="AlphaFoldDB" id="A0A2T8HHI6"/>
<comment type="caution">
    <text evidence="1">The sequence shown here is derived from an EMBL/GenBank/DDBJ whole genome shotgun (WGS) entry which is preliminary data.</text>
</comment>
<name>A0A2T8HHI6_9SPHI</name>
<dbReference type="Proteomes" id="UP000245627">
    <property type="component" value="Unassembled WGS sequence"/>
</dbReference>
<gene>
    <name evidence="1" type="ORF">DC487_12400</name>
</gene>
<organism evidence="1 2">
    <name type="scientific">Sphingobacterium corticibacter</name>
    <dbReference type="NCBI Taxonomy" id="2171749"/>
    <lineage>
        <taxon>Bacteria</taxon>
        <taxon>Pseudomonadati</taxon>
        <taxon>Bacteroidota</taxon>
        <taxon>Sphingobacteriia</taxon>
        <taxon>Sphingobacteriales</taxon>
        <taxon>Sphingobacteriaceae</taxon>
        <taxon>Sphingobacterium</taxon>
    </lineage>
</organism>